<dbReference type="Proteomes" id="UP000002457">
    <property type="component" value="Chromosome"/>
</dbReference>
<sequence>MPDRDNHKYPDEHNRINLTMDFGLFLSITLIRLNAGNQSRAP</sequence>
<reference evidence="1 2" key="1">
    <citation type="journal article" date="2015" name="Genome Announc.">
        <title>Complete Genome Sequence of Methanosphaerula palustris E1-9CT, a Hydrogenotrophic Methanogen Isolated from a Minerotrophic Fen Peatland.</title>
        <authorList>
            <person name="Cadillo-Quiroz H."/>
            <person name="Browne P."/>
            <person name="Kyrpides N."/>
            <person name="Woyke T."/>
            <person name="Goodwin L."/>
            <person name="Detter C."/>
            <person name="Yavitt J.B."/>
            <person name="Zinder S.H."/>
        </authorList>
    </citation>
    <scope>NUCLEOTIDE SEQUENCE [LARGE SCALE GENOMIC DNA]</scope>
    <source>
        <strain evidence="2">ATCC BAA-1556 / DSM 19958 / E1-9c</strain>
    </source>
</reference>
<dbReference type="STRING" id="521011.Mpal_0893"/>
<proteinExistence type="predicted"/>
<keyword evidence="2" id="KW-1185">Reference proteome</keyword>
<dbReference type="KEGG" id="mpl:Mpal_0893"/>
<dbReference type="AlphaFoldDB" id="B8GGJ4"/>
<protein>
    <submittedName>
        <fullName evidence="1">Uncharacterized protein</fullName>
    </submittedName>
</protein>
<name>B8GGJ4_METPE</name>
<organism evidence="1 2">
    <name type="scientific">Methanosphaerula palustris (strain ATCC BAA-1556 / DSM 19958 / E1-9c)</name>
    <dbReference type="NCBI Taxonomy" id="521011"/>
    <lineage>
        <taxon>Archaea</taxon>
        <taxon>Methanobacteriati</taxon>
        <taxon>Methanobacteriota</taxon>
        <taxon>Stenosarchaea group</taxon>
        <taxon>Methanomicrobia</taxon>
        <taxon>Methanomicrobiales</taxon>
        <taxon>Methanoregulaceae</taxon>
        <taxon>Methanosphaerula</taxon>
    </lineage>
</organism>
<evidence type="ECO:0000313" key="1">
    <source>
        <dbReference type="EMBL" id="ACL16249.1"/>
    </source>
</evidence>
<gene>
    <name evidence="1" type="ordered locus">Mpal_0893</name>
</gene>
<evidence type="ECO:0000313" key="2">
    <source>
        <dbReference type="Proteomes" id="UP000002457"/>
    </source>
</evidence>
<dbReference type="EMBL" id="CP001338">
    <property type="protein sequence ID" value="ACL16249.1"/>
    <property type="molecule type" value="Genomic_DNA"/>
</dbReference>
<accession>B8GGJ4</accession>
<dbReference type="HOGENOM" id="CLU_3245383_0_0_2"/>